<reference evidence="5 6" key="1">
    <citation type="submission" date="2024-03" db="EMBL/GenBank/DDBJ databases">
        <title>The genome assembly and annotation of the cricket Gryllus longicercus Weissman &amp; Gray.</title>
        <authorList>
            <person name="Szrajer S."/>
            <person name="Gray D."/>
            <person name="Ylla G."/>
        </authorList>
    </citation>
    <scope>NUCLEOTIDE SEQUENCE [LARGE SCALE GENOMIC DNA]</scope>
    <source>
        <strain evidence="5">DAG 2021-001</strain>
        <tissue evidence="5">Whole body minus gut</tissue>
    </source>
</reference>
<dbReference type="Gene3D" id="1.25.40.10">
    <property type="entry name" value="Tetratricopeptide repeat domain"/>
    <property type="match status" value="6"/>
</dbReference>
<keyword evidence="2 3" id="KW-0802">TPR repeat</keyword>
<proteinExistence type="predicted"/>
<dbReference type="Pfam" id="PF03704">
    <property type="entry name" value="BTAD"/>
    <property type="match status" value="1"/>
</dbReference>
<dbReference type="InterPro" id="IPR019734">
    <property type="entry name" value="TPR_rpt"/>
</dbReference>
<evidence type="ECO:0000313" key="6">
    <source>
        <dbReference type="Proteomes" id="UP001378592"/>
    </source>
</evidence>
<protein>
    <recommendedName>
        <fullName evidence="4">Bacterial transcriptional activator domain-containing protein</fullName>
    </recommendedName>
</protein>
<feature type="repeat" description="TPR" evidence="3">
    <location>
        <begin position="551"/>
        <end position="584"/>
    </location>
</feature>
<keyword evidence="6" id="KW-1185">Reference proteome</keyword>
<dbReference type="Pfam" id="PF13181">
    <property type="entry name" value="TPR_8"/>
    <property type="match status" value="2"/>
</dbReference>
<dbReference type="SUPFAM" id="SSF48452">
    <property type="entry name" value="TPR-like"/>
    <property type="match status" value="4"/>
</dbReference>
<feature type="domain" description="Bacterial transcriptional activator" evidence="4">
    <location>
        <begin position="563"/>
        <end position="614"/>
    </location>
</feature>
<comment type="caution">
    <text evidence="5">The sequence shown here is derived from an EMBL/GenBank/DDBJ whole genome shotgun (WGS) entry which is preliminary data.</text>
</comment>
<dbReference type="Proteomes" id="UP001378592">
    <property type="component" value="Unassembled WGS sequence"/>
</dbReference>
<evidence type="ECO:0000256" key="3">
    <source>
        <dbReference type="PROSITE-ProRule" id="PRU00339"/>
    </source>
</evidence>
<dbReference type="PANTHER" id="PTHR15704:SF7">
    <property type="entry name" value="SUPERKILLER COMPLEX PROTEIN 3"/>
    <property type="match status" value="1"/>
</dbReference>
<evidence type="ECO:0000256" key="1">
    <source>
        <dbReference type="ARBA" id="ARBA00022737"/>
    </source>
</evidence>
<name>A0AAN9W0M4_9ORTH</name>
<dbReference type="SMART" id="SM00028">
    <property type="entry name" value="TPR"/>
    <property type="match status" value="12"/>
</dbReference>
<dbReference type="InterPro" id="IPR039226">
    <property type="entry name" value="Ski3/TTC37"/>
</dbReference>
<gene>
    <name evidence="5" type="ORF">R5R35_011565</name>
</gene>
<evidence type="ECO:0000313" key="5">
    <source>
        <dbReference type="EMBL" id="KAK7867699.1"/>
    </source>
</evidence>
<feature type="repeat" description="TPR" evidence="3">
    <location>
        <begin position="585"/>
        <end position="618"/>
    </location>
</feature>
<dbReference type="PROSITE" id="PS50005">
    <property type="entry name" value="TPR"/>
    <property type="match status" value="5"/>
</dbReference>
<evidence type="ECO:0000259" key="4">
    <source>
        <dbReference type="Pfam" id="PF03704"/>
    </source>
</evidence>
<sequence length="1328" mass="150085">MDAKEIKAALKEARENIKNKDFKSALKLCKNVLKADRNNYVGLVLFGVTLQETDQKDQAPNAFKKAIDVSPKQILAWQGLASFYEKEKNESNLKELLKVYIQLLSLETDLNKFSDICSKLVPVCADVKEYETCVDALEQQELSSSKEQKHVIWKTIVSLLDQNKNLSPEYTGSLESALEKITNDGSLEDTEEYFKKYLKLLYKQKKLLDLVEKSKDMHNLYPKSEYPLEWICRAYSEQLTMSKAANGLDVNIDEYYEKLSQLNPNSSMVILAKGAKLYVDGSYLEAIDLLKQVLSVMPTSYYIWALLCQCYSSIYCYVDSEHCASEALRLMDNQNISNSSLHSVVNIVLIRSLSYQSDPSKLFRAVDKAKEFLLVEHGNLEVVSYLARAYIASGDIDSAEKCILVLEEQESFEAMLLNALKLKKGGMIYRALDTLKNAVSIFPNASELWLEIGKIHWEEQKPDAALASFLKAARLDPNNYENFVYLGKCYSLGARDIDKARRCYQKAFQLNQRSEEAGAGLSDIYRSQKYVDLNIQLLTYVTQQAGPGGAKWAWLRLGLYHQDKGNHQEAVDSLRCAVRCDPTDSHCWESLADAYYARGSYTSALKSYQRVAELNPEALYPAYQVASIKQLIGMFEESVAEYKTVVSANPKYVPALKGLGETCLLVAKSHLRRQMRGLCRDMCQEAVDALTVAAEEYRNLSCLWKLLGDVCTLMAELPESEAFLYVKGWLTVSSPQGESNDQDVSMLLQKEQVLQLGARCYCRSLTISTNSSLLWQDLAVNYNCQANYASSPFTKKQLREWALMAAKQCVLYGSKSSQHWNMLGVVAASPEINNLKLAQHAFIKSIQIEKNHNAPAWTNLGTIYFKLKEIKMANDAFRAAQRTDPTYIQGWLGQAMLAETVNHEDTMDLFRHTTSLAVHSESCLGYAQWVCSTLLYTANKTDPQYIYSIEDMHAVPTAGDCMTWYTGSIPTNACAFNMMGLLMERQKLYNTAAQAFAKSLKALENEKGNKVSELEDKVRCNYARVLVLLQRYDEAIQQYLEIKEASLISQCGLALAYFKAEKYEDSYTAYETILHWLAPDDGLKSHVLVAMAAMAYKFRGVEGSKTLLFQCVQLKPPSVQGLFASCSLGIIHGDLHLSEMVLKELIPYQNDSDYVTHIAVFKAYIHYLQNRSKEAVRCLSSPTHTYPGQASLWLALALLLLNMYPKCPNPSSAAVCAQVALYLGRSNMDVSKVMSLVSLGHLFSEKAIPSLRSSQKAVHMFPHIPENWVVVIASYLPWCIYYRSSSDALWLKQLIGHVRRKMDATRQMGKWLSRYEHKVTLLSEEFMK</sequence>
<dbReference type="InterPro" id="IPR005158">
    <property type="entry name" value="BTAD"/>
</dbReference>
<feature type="repeat" description="TPR" evidence="3">
    <location>
        <begin position="854"/>
        <end position="887"/>
    </location>
</feature>
<feature type="repeat" description="TPR" evidence="3">
    <location>
        <begin position="446"/>
        <end position="479"/>
    </location>
</feature>
<keyword evidence="1" id="KW-0677">Repeat</keyword>
<accession>A0AAN9W0M4</accession>
<organism evidence="5 6">
    <name type="scientific">Gryllus longicercus</name>
    <dbReference type="NCBI Taxonomy" id="2509291"/>
    <lineage>
        <taxon>Eukaryota</taxon>
        <taxon>Metazoa</taxon>
        <taxon>Ecdysozoa</taxon>
        <taxon>Arthropoda</taxon>
        <taxon>Hexapoda</taxon>
        <taxon>Insecta</taxon>
        <taxon>Pterygota</taxon>
        <taxon>Neoptera</taxon>
        <taxon>Polyneoptera</taxon>
        <taxon>Orthoptera</taxon>
        <taxon>Ensifera</taxon>
        <taxon>Gryllidea</taxon>
        <taxon>Grylloidea</taxon>
        <taxon>Gryllidae</taxon>
        <taxon>Gryllinae</taxon>
        <taxon>Gryllus</taxon>
    </lineage>
</organism>
<dbReference type="InterPro" id="IPR011990">
    <property type="entry name" value="TPR-like_helical_dom_sf"/>
</dbReference>
<feature type="repeat" description="TPR" evidence="3">
    <location>
        <begin position="40"/>
        <end position="73"/>
    </location>
</feature>
<evidence type="ECO:0000256" key="2">
    <source>
        <dbReference type="ARBA" id="ARBA00022803"/>
    </source>
</evidence>
<dbReference type="GO" id="GO:0006401">
    <property type="term" value="P:RNA catabolic process"/>
    <property type="evidence" value="ECO:0007669"/>
    <property type="project" value="InterPro"/>
</dbReference>
<dbReference type="EMBL" id="JAZDUA010000113">
    <property type="protein sequence ID" value="KAK7867699.1"/>
    <property type="molecule type" value="Genomic_DNA"/>
</dbReference>
<dbReference type="GO" id="GO:0055087">
    <property type="term" value="C:Ski complex"/>
    <property type="evidence" value="ECO:0007669"/>
    <property type="project" value="InterPro"/>
</dbReference>
<dbReference type="PANTHER" id="PTHR15704">
    <property type="entry name" value="SUPERKILLER 3 PROTEIN-RELATED"/>
    <property type="match status" value="1"/>
</dbReference>